<dbReference type="SUPFAM" id="SSF75011">
    <property type="entry name" value="3-carboxy-cis,cis-mucoante lactonizing enzyme"/>
    <property type="match status" value="1"/>
</dbReference>
<gene>
    <name evidence="2" type="ORF">UCRPC4_g00688</name>
</gene>
<dbReference type="AlphaFoldDB" id="A0A0G2HI40"/>
<dbReference type="GO" id="GO:0042594">
    <property type="term" value="P:response to starvation"/>
    <property type="evidence" value="ECO:0007669"/>
    <property type="project" value="TreeGrafter"/>
</dbReference>
<dbReference type="Proteomes" id="UP000053317">
    <property type="component" value="Unassembled WGS sequence"/>
</dbReference>
<comment type="caution">
    <text evidence="2">The sequence shown here is derived from an EMBL/GenBank/DDBJ whole genome shotgun (WGS) entry which is preliminary data.</text>
</comment>
<proteinExistence type="predicted"/>
<evidence type="ECO:0000256" key="1">
    <source>
        <dbReference type="SAM" id="MobiDB-lite"/>
    </source>
</evidence>
<feature type="compositionally biased region" description="Polar residues" evidence="1">
    <location>
        <begin position="21"/>
        <end position="30"/>
    </location>
</feature>
<dbReference type="InterPro" id="IPR045142">
    <property type="entry name" value="BCAS3-like"/>
</dbReference>
<organism evidence="2 3">
    <name type="scientific">Phaeomoniella chlamydospora</name>
    <name type="common">Phaeoacremonium chlamydosporum</name>
    <dbReference type="NCBI Taxonomy" id="158046"/>
    <lineage>
        <taxon>Eukaryota</taxon>
        <taxon>Fungi</taxon>
        <taxon>Dikarya</taxon>
        <taxon>Ascomycota</taxon>
        <taxon>Pezizomycotina</taxon>
        <taxon>Eurotiomycetes</taxon>
        <taxon>Chaetothyriomycetidae</taxon>
        <taxon>Phaeomoniellales</taxon>
        <taxon>Phaeomoniellaceae</taxon>
        <taxon>Phaeomoniella</taxon>
    </lineage>
</organism>
<feature type="region of interest" description="Disordered" evidence="1">
    <location>
        <begin position="1"/>
        <end position="34"/>
    </location>
</feature>
<reference evidence="2 3" key="2">
    <citation type="submission" date="2015-05" db="EMBL/GenBank/DDBJ databases">
        <authorList>
            <person name="Morales-Cruz A."/>
            <person name="Amrine K.C."/>
            <person name="Cantu D."/>
        </authorList>
    </citation>
    <scope>NUCLEOTIDE SEQUENCE [LARGE SCALE GENOMIC DNA]</scope>
    <source>
        <strain evidence="2">UCRPC4</strain>
    </source>
</reference>
<evidence type="ECO:0000313" key="3">
    <source>
        <dbReference type="Proteomes" id="UP000053317"/>
    </source>
</evidence>
<accession>A0A0G2HI40</accession>
<dbReference type="SUPFAM" id="SSF50978">
    <property type="entry name" value="WD40 repeat-like"/>
    <property type="match status" value="1"/>
</dbReference>
<sequence>MATTNSPLVAPQLAEQGGFNGTSPPLSPSQRHARPAHFYGAPDINLGLGDWPNVHNNDDAEQFKSFDRIPTTDGSGQVDTMPCLLIGSSGRLDVLAVEADKLRMICRLQKIRGDVLGAKILPLECVPTSYSSTSPLIVVLTHGPRVDNDEEQRESSSGLNAPSKPPATCIIESPDAESILNRVARGVAKEVVKGAKWLGEQGMQTWHNYWNRDASPPQSSAINSRFPPAHETMYNIFPPTHAPEARSPTNEPDVVSIFDMLHLERLGAGKAVDIIPTVATFQPPGGCSFLSFAPTGLTIITATRKGDIQYIWDLMQISHLRAASLVSTNPASVDGDMTNSTLKVRQIAKYARLSSSSIVDVLWTDPLGDRFALLTRNGTIHIFDLPQSAFQWPPPRKVSRAPPQSPGLSPARASDSDATSGVLASAMKFAGKTQPILANLRGRAPSIGATFSGVGGSGMGFASATGVRGGKAVAAGLSKSVGAASDTVTHLRHAGDNRVHLNGLAKDPRPNQIAWIKLRGELAVGALDGGVLRTFKLKRREIGGKQSVKIKVSVIDARSATERAIPSLEQLFRSSEPETDFRRSRSKMNKQTSILHATHPLSRAELETNAPYQPFHSDRRVTLFVYKANGNAEVDLIGGSFTSSPSRFSSEVSSQQTANKTSQWVFGNEISTTKLTLRVFVEDDNGHGDSQAETGQLSAGQSSTIIRQTQATQNTSNPEDPIEQIVITTRRKKNKVPLGDRPGLNGDLLEDDGFFEDDCEVLDWAGDRV</sequence>
<name>A0A0G2HI40_PHACM</name>
<feature type="region of interest" description="Disordered" evidence="1">
    <location>
        <begin position="393"/>
        <end position="416"/>
    </location>
</feature>
<dbReference type="GO" id="GO:0005737">
    <property type="term" value="C:cytoplasm"/>
    <property type="evidence" value="ECO:0007669"/>
    <property type="project" value="TreeGrafter"/>
</dbReference>
<dbReference type="PANTHER" id="PTHR13268:SF0">
    <property type="entry name" value="BCAS3 MICROTUBULE ASSOCIATED CELL MIGRATION FACTOR"/>
    <property type="match status" value="1"/>
</dbReference>
<dbReference type="OrthoDB" id="3938623at2759"/>
<feature type="region of interest" description="Disordered" evidence="1">
    <location>
        <begin position="147"/>
        <end position="168"/>
    </location>
</feature>
<reference evidence="2 3" key="1">
    <citation type="submission" date="2015-05" db="EMBL/GenBank/DDBJ databases">
        <title>Distinctive expansion of gene families associated with plant cell wall degradation and secondary metabolism in the genomes of grapevine trunk pathogens.</title>
        <authorList>
            <person name="Lawrence D.P."/>
            <person name="Travadon R."/>
            <person name="Rolshausen P.E."/>
            <person name="Baumgartner K."/>
        </authorList>
    </citation>
    <scope>NUCLEOTIDE SEQUENCE [LARGE SCALE GENOMIC DNA]</scope>
    <source>
        <strain evidence="2">UCRPC4</strain>
    </source>
</reference>
<dbReference type="PANTHER" id="PTHR13268">
    <property type="entry name" value="BREAST CARCINOMA AMPLIFIED SEQUENCE 3"/>
    <property type="match status" value="1"/>
</dbReference>
<evidence type="ECO:0000313" key="2">
    <source>
        <dbReference type="EMBL" id="KKY28065.1"/>
    </source>
</evidence>
<dbReference type="InterPro" id="IPR036322">
    <property type="entry name" value="WD40_repeat_dom_sf"/>
</dbReference>
<dbReference type="GO" id="GO:0006914">
    <property type="term" value="P:autophagy"/>
    <property type="evidence" value="ECO:0007669"/>
    <property type="project" value="InterPro"/>
</dbReference>
<keyword evidence="3" id="KW-1185">Reference proteome</keyword>
<protein>
    <submittedName>
        <fullName evidence="2">Uncharacterized protein</fullName>
    </submittedName>
</protein>
<dbReference type="EMBL" id="LCWF01000017">
    <property type="protein sequence ID" value="KKY28065.1"/>
    <property type="molecule type" value="Genomic_DNA"/>
</dbReference>